<gene>
    <name evidence="1" type="ORF">NP493_1111g00049</name>
</gene>
<accession>A0AAD9NJY4</accession>
<dbReference type="EMBL" id="JAODUO010001110">
    <property type="protein sequence ID" value="KAK2171041.1"/>
    <property type="molecule type" value="Genomic_DNA"/>
</dbReference>
<evidence type="ECO:0000313" key="1">
    <source>
        <dbReference type="EMBL" id="KAK2171041.1"/>
    </source>
</evidence>
<name>A0AAD9NJY4_RIDPI</name>
<evidence type="ECO:0000313" key="2">
    <source>
        <dbReference type="Proteomes" id="UP001209878"/>
    </source>
</evidence>
<sequence length="95" mass="9781">MGSFGTSRSPYDNNEMCSWKIQVASGKTRRRVSEALPAAVAAASWVGGITTGGNLVAAAASSVGGNSEGWYKSVSIIRCHRTSATNSAGPRLCTS</sequence>
<proteinExistence type="predicted"/>
<dbReference type="Proteomes" id="UP001209878">
    <property type="component" value="Unassembled WGS sequence"/>
</dbReference>
<organism evidence="1 2">
    <name type="scientific">Ridgeia piscesae</name>
    <name type="common">Tubeworm</name>
    <dbReference type="NCBI Taxonomy" id="27915"/>
    <lineage>
        <taxon>Eukaryota</taxon>
        <taxon>Metazoa</taxon>
        <taxon>Spiralia</taxon>
        <taxon>Lophotrochozoa</taxon>
        <taxon>Annelida</taxon>
        <taxon>Polychaeta</taxon>
        <taxon>Sedentaria</taxon>
        <taxon>Canalipalpata</taxon>
        <taxon>Sabellida</taxon>
        <taxon>Siboglinidae</taxon>
        <taxon>Ridgeia</taxon>
    </lineage>
</organism>
<dbReference type="AlphaFoldDB" id="A0AAD9NJY4"/>
<evidence type="ECO:0008006" key="3">
    <source>
        <dbReference type="Google" id="ProtNLM"/>
    </source>
</evidence>
<keyword evidence="2" id="KW-1185">Reference proteome</keyword>
<protein>
    <recommendedName>
        <fullName evidence="3">CUB domain-containing protein</fullName>
    </recommendedName>
</protein>
<reference evidence="1" key="1">
    <citation type="journal article" date="2023" name="Mol. Biol. Evol.">
        <title>Third-Generation Sequencing Reveals the Adaptive Role of the Epigenome in Three Deep-Sea Polychaetes.</title>
        <authorList>
            <person name="Perez M."/>
            <person name="Aroh O."/>
            <person name="Sun Y."/>
            <person name="Lan Y."/>
            <person name="Juniper S.K."/>
            <person name="Young C.R."/>
            <person name="Angers B."/>
            <person name="Qian P.Y."/>
        </authorList>
    </citation>
    <scope>NUCLEOTIDE SEQUENCE</scope>
    <source>
        <strain evidence="1">R07B-5</strain>
    </source>
</reference>
<comment type="caution">
    <text evidence="1">The sequence shown here is derived from an EMBL/GenBank/DDBJ whole genome shotgun (WGS) entry which is preliminary data.</text>
</comment>